<dbReference type="InterPro" id="IPR013325">
    <property type="entry name" value="RNA_pol_sigma_r2"/>
</dbReference>
<reference evidence="7 8" key="1">
    <citation type="submission" date="2019-08" db="EMBL/GenBank/DDBJ databases">
        <title>Actinomadura sp. nov. CYP1-5 isolated from mountain soil.</title>
        <authorList>
            <person name="Songsumanus A."/>
            <person name="Kuncharoen N."/>
            <person name="Kudo T."/>
            <person name="Yuki M."/>
            <person name="Igarashi Y."/>
            <person name="Tanasupawat S."/>
        </authorList>
    </citation>
    <scope>NUCLEOTIDE SEQUENCE [LARGE SCALE GENOMIC DNA]</scope>
    <source>
        <strain evidence="7 8">JCM 14158</strain>
    </source>
</reference>
<dbReference type="InterPro" id="IPR014284">
    <property type="entry name" value="RNA_pol_sigma-70_dom"/>
</dbReference>
<proteinExistence type="inferred from homology"/>
<dbReference type="STRING" id="1220554.GCA_001552135_03410"/>
<evidence type="ECO:0000259" key="6">
    <source>
        <dbReference type="Pfam" id="PF08281"/>
    </source>
</evidence>
<dbReference type="RefSeq" id="WP_067892205.1">
    <property type="nucleotide sequence ID" value="NZ_VSFG01000002.1"/>
</dbReference>
<dbReference type="PANTHER" id="PTHR43133">
    <property type="entry name" value="RNA POLYMERASE ECF-TYPE SIGMA FACTO"/>
    <property type="match status" value="1"/>
</dbReference>
<dbReference type="Proteomes" id="UP000323380">
    <property type="component" value="Unassembled WGS sequence"/>
</dbReference>
<accession>A0A5D0NQ32</accession>
<evidence type="ECO:0000256" key="1">
    <source>
        <dbReference type="ARBA" id="ARBA00010641"/>
    </source>
</evidence>
<gene>
    <name evidence="7" type="ORF">FXF69_13950</name>
</gene>
<dbReference type="Gene3D" id="1.10.10.10">
    <property type="entry name" value="Winged helix-like DNA-binding domain superfamily/Winged helix DNA-binding domain"/>
    <property type="match status" value="1"/>
</dbReference>
<dbReference type="NCBIfam" id="TIGR02937">
    <property type="entry name" value="sigma70-ECF"/>
    <property type="match status" value="1"/>
</dbReference>
<organism evidence="7 8">
    <name type="scientific">Actinomadura chibensis</name>
    <dbReference type="NCBI Taxonomy" id="392828"/>
    <lineage>
        <taxon>Bacteria</taxon>
        <taxon>Bacillati</taxon>
        <taxon>Actinomycetota</taxon>
        <taxon>Actinomycetes</taxon>
        <taxon>Streptosporangiales</taxon>
        <taxon>Thermomonosporaceae</taxon>
        <taxon>Actinomadura</taxon>
    </lineage>
</organism>
<dbReference type="PANTHER" id="PTHR43133:SF8">
    <property type="entry name" value="RNA POLYMERASE SIGMA FACTOR HI_1459-RELATED"/>
    <property type="match status" value="1"/>
</dbReference>
<protein>
    <submittedName>
        <fullName evidence="7">Sigma-70 family RNA polymerase sigma factor</fullName>
    </submittedName>
</protein>
<evidence type="ECO:0000313" key="8">
    <source>
        <dbReference type="Proteomes" id="UP000323380"/>
    </source>
</evidence>
<dbReference type="GO" id="GO:0016987">
    <property type="term" value="F:sigma factor activity"/>
    <property type="evidence" value="ECO:0007669"/>
    <property type="project" value="UniProtKB-KW"/>
</dbReference>
<evidence type="ECO:0000256" key="2">
    <source>
        <dbReference type="ARBA" id="ARBA00023015"/>
    </source>
</evidence>
<comment type="caution">
    <text evidence="7">The sequence shown here is derived from an EMBL/GenBank/DDBJ whole genome shotgun (WGS) entry which is preliminary data.</text>
</comment>
<keyword evidence="4" id="KW-0238">DNA-binding</keyword>
<dbReference type="SUPFAM" id="SSF88659">
    <property type="entry name" value="Sigma3 and sigma4 domains of RNA polymerase sigma factors"/>
    <property type="match status" value="1"/>
</dbReference>
<sequence>MGDTHATHGTQGTSVSEQTEFITFFRDQYSKVVGMITLIGGDRAEAEDATQQAMEAALRRWSTINDPRRWVRQTAKNHFVRTRVRDRRHLEIAIEKGAFTPAVQDPARSSWEDEQWVHTLFRELTPAQRVVFGTILDGLTCSEIAELLGKTRAAVRKNLQLARDRLRGRLDLITLEVAPAPVPTVSRREAGPT</sequence>
<dbReference type="GO" id="GO:0006352">
    <property type="term" value="P:DNA-templated transcription initiation"/>
    <property type="evidence" value="ECO:0007669"/>
    <property type="project" value="InterPro"/>
</dbReference>
<dbReference type="Pfam" id="PF08281">
    <property type="entry name" value="Sigma70_r4_2"/>
    <property type="match status" value="1"/>
</dbReference>
<evidence type="ECO:0000256" key="4">
    <source>
        <dbReference type="ARBA" id="ARBA00023125"/>
    </source>
</evidence>
<keyword evidence="5" id="KW-0804">Transcription</keyword>
<dbReference type="InterPro" id="IPR036388">
    <property type="entry name" value="WH-like_DNA-bd_sf"/>
</dbReference>
<keyword evidence="3" id="KW-0731">Sigma factor</keyword>
<keyword evidence="2" id="KW-0805">Transcription regulation</keyword>
<dbReference type="InterPro" id="IPR013249">
    <property type="entry name" value="RNA_pol_sigma70_r4_t2"/>
</dbReference>
<feature type="domain" description="RNA polymerase sigma factor 70 region 4 type 2" evidence="6">
    <location>
        <begin position="115"/>
        <end position="166"/>
    </location>
</feature>
<dbReference type="Gene3D" id="1.10.1740.10">
    <property type="match status" value="1"/>
</dbReference>
<dbReference type="SUPFAM" id="SSF88946">
    <property type="entry name" value="Sigma2 domain of RNA polymerase sigma factors"/>
    <property type="match status" value="1"/>
</dbReference>
<evidence type="ECO:0000256" key="3">
    <source>
        <dbReference type="ARBA" id="ARBA00023082"/>
    </source>
</evidence>
<dbReference type="EMBL" id="VSFG01000002">
    <property type="protein sequence ID" value="TYB46365.1"/>
    <property type="molecule type" value="Genomic_DNA"/>
</dbReference>
<dbReference type="GO" id="GO:0003677">
    <property type="term" value="F:DNA binding"/>
    <property type="evidence" value="ECO:0007669"/>
    <property type="project" value="UniProtKB-KW"/>
</dbReference>
<dbReference type="InterPro" id="IPR013324">
    <property type="entry name" value="RNA_pol_sigma_r3/r4-like"/>
</dbReference>
<evidence type="ECO:0000256" key="5">
    <source>
        <dbReference type="ARBA" id="ARBA00023163"/>
    </source>
</evidence>
<dbReference type="AlphaFoldDB" id="A0A5D0NQ32"/>
<dbReference type="InterPro" id="IPR039425">
    <property type="entry name" value="RNA_pol_sigma-70-like"/>
</dbReference>
<keyword evidence="8" id="KW-1185">Reference proteome</keyword>
<comment type="similarity">
    <text evidence="1">Belongs to the sigma-70 factor family. ECF subfamily.</text>
</comment>
<name>A0A5D0NQ32_9ACTN</name>
<evidence type="ECO:0000313" key="7">
    <source>
        <dbReference type="EMBL" id="TYB46365.1"/>
    </source>
</evidence>